<accession>H6C0K6</accession>
<proteinExistence type="predicted"/>
<dbReference type="PROSITE" id="PS51257">
    <property type="entry name" value="PROKAR_LIPOPROTEIN"/>
    <property type="match status" value="1"/>
</dbReference>
<feature type="region of interest" description="Disordered" evidence="1">
    <location>
        <begin position="91"/>
        <end position="150"/>
    </location>
</feature>
<dbReference type="RefSeq" id="XP_009157710.1">
    <property type="nucleotide sequence ID" value="XM_009159462.1"/>
</dbReference>
<dbReference type="GeneID" id="20309932"/>
<organism evidence="2 3">
    <name type="scientific">Exophiala dermatitidis (strain ATCC 34100 / CBS 525.76 / NIH/UT8656)</name>
    <name type="common">Black yeast</name>
    <name type="synonym">Wangiella dermatitidis</name>
    <dbReference type="NCBI Taxonomy" id="858893"/>
    <lineage>
        <taxon>Eukaryota</taxon>
        <taxon>Fungi</taxon>
        <taxon>Dikarya</taxon>
        <taxon>Ascomycota</taxon>
        <taxon>Pezizomycotina</taxon>
        <taxon>Eurotiomycetes</taxon>
        <taxon>Chaetothyriomycetidae</taxon>
        <taxon>Chaetothyriales</taxon>
        <taxon>Herpotrichiellaceae</taxon>
        <taxon>Exophiala</taxon>
    </lineage>
</organism>
<evidence type="ECO:0000313" key="2">
    <source>
        <dbReference type="EMBL" id="EHY57249.1"/>
    </source>
</evidence>
<dbReference type="Proteomes" id="UP000007304">
    <property type="component" value="Unassembled WGS sequence"/>
</dbReference>
<sequence>MRLISHSATKPAKSGQTRILPVLHSNTLQGCQFQCQSSESTLELVGCPAARPWLCPHVAVTELRTTDRATLCSFLSARKARWLNVKHTSRPPLVGQSNRNRKAGCENGGLVTAGKSLPPGMSVKRADSEPSARNQRLSHRQPAGIWALRP</sequence>
<protein>
    <submittedName>
        <fullName evidence="2">Uncharacterized protein</fullName>
    </submittedName>
</protein>
<keyword evidence="3" id="KW-1185">Reference proteome</keyword>
<dbReference type="HOGENOM" id="CLU_1740535_0_0_1"/>
<dbReference type="EMBL" id="JH226133">
    <property type="protein sequence ID" value="EHY57249.1"/>
    <property type="molecule type" value="Genomic_DNA"/>
</dbReference>
<dbReference type="VEuPathDB" id="FungiDB:HMPREF1120_05293"/>
<evidence type="ECO:0000313" key="3">
    <source>
        <dbReference type="Proteomes" id="UP000007304"/>
    </source>
</evidence>
<reference evidence="2" key="1">
    <citation type="submission" date="2011-07" db="EMBL/GenBank/DDBJ databases">
        <title>The Genome Sequence of Exophiala (Wangiella) dermatitidis NIH/UT8656.</title>
        <authorList>
            <consortium name="The Broad Institute Genome Sequencing Platform"/>
            <person name="Cuomo C."/>
            <person name="Wang Z."/>
            <person name="Hunicke-Smith S."/>
            <person name="Szanislo P.J."/>
            <person name="Earl A."/>
            <person name="Young S.K."/>
            <person name="Zeng Q."/>
            <person name="Gargeya S."/>
            <person name="Fitzgerald M."/>
            <person name="Haas B."/>
            <person name="Abouelleil A."/>
            <person name="Alvarado L."/>
            <person name="Arachchi H.M."/>
            <person name="Berlin A."/>
            <person name="Brown A."/>
            <person name="Chapman S.B."/>
            <person name="Chen Z."/>
            <person name="Dunbar C."/>
            <person name="Freedman E."/>
            <person name="Gearin G."/>
            <person name="Gellesch M."/>
            <person name="Goldberg J."/>
            <person name="Griggs A."/>
            <person name="Gujja S."/>
            <person name="Heiman D."/>
            <person name="Howarth C."/>
            <person name="Larson L."/>
            <person name="Lui A."/>
            <person name="MacDonald P.J.P."/>
            <person name="Montmayeur A."/>
            <person name="Murphy C."/>
            <person name="Neiman D."/>
            <person name="Pearson M."/>
            <person name="Priest M."/>
            <person name="Roberts A."/>
            <person name="Saif S."/>
            <person name="Shea T."/>
            <person name="Shenoy N."/>
            <person name="Sisk P."/>
            <person name="Stolte C."/>
            <person name="Sykes S."/>
            <person name="Wortman J."/>
            <person name="Nusbaum C."/>
            <person name="Birren B."/>
        </authorList>
    </citation>
    <scope>NUCLEOTIDE SEQUENCE</scope>
    <source>
        <strain evidence="2">NIH/UT8656</strain>
    </source>
</reference>
<dbReference type="InParanoid" id="H6C0K6"/>
<name>H6C0K6_EXODN</name>
<evidence type="ECO:0000256" key="1">
    <source>
        <dbReference type="SAM" id="MobiDB-lite"/>
    </source>
</evidence>
<gene>
    <name evidence="2" type="ORF">HMPREF1120_05293</name>
</gene>
<dbReference type="AlphaFoldDB" id="H6C0K6"/>